<keyword evidence="2" id="KW-0285">Flavoprotein</keyword>
<dbReference type="Pfam" id="PF01494">
    <property type="entry name" value="FAD_binding_3"/>
    <property type="match status" value="1"/>
</dbReference>
<dbReference type="PANTHER" id="PTHR43004:SF19">
    <property type="entry name" value="BINDING MONOOXYGENASE, PUTATIVE (JCVI)-RELATED"/>
    <property type="match status" value="1"/>
</dbReference>
<keyword evidence="6" id="KW-1185">Reference proteome</keyword>
<comment type="caution">
    <text evidence="5">The sequence shown here is derived from an EMBL/GenBank/DDBJ whole genome shotgun (WGS) entry which is preliminary data.</text>
</comment>
<dbReference type="PANTHER" id="PTHR43004">
    <property type="entry name" value="TRK SYSTEM POTASSIUM UPTAKE PROTEIN"/>
    <property type="match status" value="1"/>
</dbReference>
<feature type="domain" description="FAD-binding" evidence="4">
    <location>
        <begin position="7"/>
        <end position="364"/>
    </location>
</feature>
<dbReference type="GO" id="GO:0004497">
    <property type="term" value="F:monooxygenase activity"/>
    <property type="evidence" value="ECO:0007669"/>
    <property type="project" value="UniProtKB-KW"/>
</dbReference>
<keyword evidence="5" id="KW-0503">Monooxygenase</keyword>
<dbReference type="RefSeq" id="WP_345697843.1">
    <property type="nucleotide sequence ID" value="NZ_BAABIS010000001.1"/>
</dbReference>
<keyword evidence="5" id="KW-0560">Oxidoreductase</keyword>
<dbReference type="Pfam" id="PF21274">
    <property type="entry name" value="Rng_hyd_C"/>
    <property type="match status" value="1"/>
</dbReference>
<evidence type="ECO:0000313" key="6">
    <source>
        <dbReference type="Proteomes" id="UP001501752"/>
    </source>
</evidence>
<dbReference type="Gene3D" id="3.40.30.120">
    <property type="match status" value="1"/>
</dbReference>
<evidence type="ECO:0000313" key="5">
    <source>
        <dbReference type="EMBL" id="GAA4855187.1"/>
    </source>
</evidence>
<dbReference type="EMBL" id="BAABIS010000001">
    <property type="protein sequence ID" value="GAA4855187.1"/>
    <property type="molecule type" value="Genomic_DNA"/>
</dbReference>
<dbReference type="InterPro" id="IPR050641">
    <property type="entry name" value="RIFMO-like"/>
</dbReference>
<protein>
    <submittedName>
        <fullName evidence="5">FAD-dependent monooxygenase</fullName>
    </submittedName>
</protein>
<keyword evidence="3" id="KW-0274">FAD</keyword>
<name>A0ABP9DP55_9ACTN</name>
<evidence type="ECO:0000256" key="3">
    <source>
        <dbReference type="ARBA" id="ARBA00022827"/>
    </source>
</evidence>
<dbReference type="InterPro" id="IPR036188">
    <property type="entry name" value="FAD/NAD-bd_sf"/>
</dbReference>
<dbReference type="SUPFAM" id="SSF51905">
    <property type="entry name" value="FAD/NAD(P)-binding domain"/>
    <property type="match status" value="1"/>
</dbReference>
<evidence type="ECO:0000256" key="1">
    <source>
        <dbReference type="ARBA" id="ARBA00001974"/>
    </source>
</evidence>
<dbReference type="Gene3D" id="3.50.50.60">
    <property type="entry name" value="FAD/NAD(P)-binding domain"/>
    <property type="match status" value="1"/>
</dbReference>
<gene>
    <name evidence="5" type="ORF">GCM10023235_35840</name>
</gene>
<dbReference type="Gene3D" id="3.30.70.2450">
    <property type="match status" value="1"/>
</dbReference>
<accession>A0ABP9DP55</accession>
<evidence type="ECO:0000259" key="4">
    <source>
        <dbReference type="Pfam" id="PF01494"/>
    </source>
</evidence>
<evidence type="ECO:0000256" key="2">
    <source>
        <dbReference type="ARBA" id="ARBA00022630"/>
    </source>
</evidence>
<dbReference type="InterPro" id="IPR002938">
    <property type="entry name" value="FAD-bd"/>
</dbReference>
<reference evidence="6" key="1">
    <citation type="journal article" date="2019" name="Int. J. Syst. Evol. Microbiol.">
        <title>The Global Catalogue of Microorganisms (GCM) 10K type strain sequencing project: providing services to taxonomists for standard genome sequencing and annotation.</title>
        <authorList>
            <consortium name="The Broad Institute Genomics Platform"/>
            <consortium name="The Broad Institute Genome Sequencing Center for Infectious Disease"/>
            <person name="Wu L."/>
            <person name="Ma J."/>
        </authorList>
    </citation>
    <scope>NUCLEOTIDE SEQUENCE [LARGE SCALE GENOMIC DNA]</scope>
    <source>
        <strain evidence="6">JCM 13006</strain>
    </source>
</reference>
<dbReference type="PRINTS" id="PR00420">
    <property type="entry name" value="RNGMNOXGNASE"/>
</dbReference>
<sequence>MDLDINTDVVIAGAGPVGLLLACELALAGAHALVVERRTEIDPTAKAGSVNAATARLLDRRGLLPQLAAAQEQALARIRSFAAARPGGTVPARLPRYAAHFGGVMLDPALIDERDPLLAGLGPAAEVLVVPQQAVEAILAARAAELGVEIRRGAEVVGFDREQGAVTVHLADGSRVRAGWLVGADGGRSTVRRLAGFAFPGTDPEITGHQAMVEMEGAEKLRPGWNATDTGVYVSGPMAGRILTVQFDGPPADRGAPVTAPELTDAVRRVTGEPVTVTAVHSATRFTDNARLADTYRLGRVLLAGDAAHVHSPFGGQGLNLGLGDAVNLGWKLAAVVRAAAGEELLDSYTAERRPIAAQVLDWTRAQIALMRPRPHERALRGVVAELLGTPDGATRIARDFSGAAQRVLPEGGGGHPLVGTVPPELEFADGTRLSEHCHGGGGLLLRLAPDAPHAPGRADRVRTVTATCPDRPDLAALLLRPDGFTAWAAGSSDAAGLAEALATWFGAPGA</sequence>
<organism evidence="5 6">
    <name type="scientific">Kitasatospora terrestris</name>
    <dbReference type="NCBI Taxonomy" id="258051"/>
    <lineage>
        <taxon>Bacteria</taxon>
        <taxon>Bacillati</taxon>
        <taxon>Actinomycetota</taxon>
        <taxon>Actinomycetes</taxon>
        <taxon>Kitasatosporales</taxon>
        <taxon>Streptomycetaceae</taxon>
        <taxon>Kitasatospora</taxon>
    </lineage>
</organism>
<dbReference type="Proteomes" id="UP001501752">
    <property type="component" value="Unassembled WGS sequence"/>
</dbReference>
<comment type="cofactor">
    <cofactor evidence="1">
        <name>FAD</name>
        <dbReference type="ChEBI" id="CHEBI:57692"/>
    </cofactor>
</comment>
<proteinExistence type="predicted"/>